<evidence type="ECO:0000313" key="8">
    <source>
        <dbReference type="EMBL" id="SOE91466.1"/>
    </source>
</evidence>
<feature type="transmembrane region" description="Helical" evidence="6">
    <location>
        <begin position="289"/>
        <end position="310"/>
    </location>
</feature>
<dbReference type="Proteomes" id="UP000219522">
    <property type="component" value="Unassembled WGS sequence"/>
</dbReference>
<name>A0A7Z7IHW0_9BURK</name>
<dbReference type="AlphaFoldDB" id="A0A7Z7IHW0"/>
<feature type="transmembrane region" description="Helical" evidence="6">
    <location>
        <begin position="214"/>
        <end position="236"/>
    </location>
</feature>
<dbReference type="EMBL" id="OCSU01000004">
    <property type="protein sequence ID" value="SOE91466.1"/>
    <property type="molecule type" value="Genomic_DNA"/>
</dbReference>
<dbReference type="Gene3D" id="1.20.1250.20">
    <property type="entry name" value="MFS general substrate transporter like domains"/>
    <property type="match status" value="1"/>
</dbReference>
<dbReference type="InterPro" id="IPR020846">
    <property type="entry name" value="MFS_dom"/>
</dbReference>
<dbReference type="InterPro" id="IPR011701">
    <property type="entry name" value="MFS"/>
</dbReference>
<evidence type="ECO:0000259" key="7">
    <source>
        <dbReference type="PROSITE" id="PS50850"/>
    </source>
</evidence>
<feature type="transmembrane region" description="Helical" evidence="6">
    <location>
        <begin position="256"/>
        <end position="277"/>
    </location>
</feature>
<evidence type="ECO:0000313" key="9">
    <source>
        <dbReference type="Proteomes" id="UP000219522"/>
    </source>
</evidence>
<dbReference type="InterPro" id="IPR036259">
    <property type="entry name" value="MFS_trans_sf"/>
</dbReference>
<keyword evidence="9" id="KW-1185">Reference proteome</keyword>
<dbReference type="PANTHER" id="PTHR23505">
    <property type="entry name" value="SPINSTER"/>
    <property type="match status" value="1"/>
</dbReference>
<evidence type="ECO:0000256" key="2">
    <source>
        <dbReference type="ARBA" id="ARBA00022448"/>
    </source>
</evidence>
<evidence type="ECO:0000256" key="1">
    <source>
        <dbReference type="ARBA" id="ARBA00004141"/>
    </source>
</evidence>
<evidence type="ECO:0000256" key="6">
    <source>
        <dbReference type="SAM" id="Phobius"/>
    </source>
</evidence>
<feature type="transmembrane region" description="Helical" evidence="6">
    <location>
        <begin position="172"/>
        <end position="194"/>
    </location>
</feature>
<sequence length="442" mass="46749">MKVNSEAIAPVRSASRTVHYAFVLLCLVALFNFVDRQILVILLESVKKDFGVSDAAMGLLTGTTFSVFYVAASIPLARMADRGVRRNILAGALLVWSGMTAVCGFAQSYIHLAIARAGVAAAESAAIPISHSLLSDLYPPARRATVFAILMAAGSIGIAAGLYLGGWVNQHYGWRMAFFVVGFPGIVVALVLRLTVKEPQRQTALAGSGGVRELLTTPLFVMLLAMSGLGGLALYSTLGWMPTFLIRVHGLNTAQIGWQIGLAIALGNAGGHLAAGYLADRLAQKDIRWYAGVAAIGSLLAVPFALISLFTPNASISIWSTFAWIFFMSGWYTPTYALAFRVASVKTRAQASAFITGSMVLIGLGIGPLLVGALNDHLKMQYGTDAVRYSLLTVVAVLLLLAVGYAVVAAMVSTWKRNVAAQDKASVSNGVSPHEDAQPDGV</sequence>
<gene>
    <name evidence="8" type="ORF">SAMN05446927_8393</name>
</gene>
<accession>A0A7Z7IHW0</accession>
<feature type="transmembrane region" description="Helical" evidence="6">
    <location>
        <begin position="386"/>
        <end position="408"/>
    </location>
</feature>
<reference evidence="8 9" key="1">
    <citation type="submission" date="2017-09" db="EMBL/GenBank/DDBJ databases">
        <authorList>
            <person name="Varghese N."/>
            <person name="Submissions S."/>
        </authorList>
    </citation>
    <scope>NUCLEOTIDE SEQUENCE [LARGE SCALE GENOMIC DNA]</scope>
    <source>
        <strain evidence="8 9">OK806</strain>
    </source>
</reference>
<feature type="transmembrane region" description="Helical" evidence="6">
    <location>
        <begin position="113"/>
        <end position="134"/>
    </location>
</feature>
<keyword evidence="5 6" id="KW-0472">Membrane</keyword>
<keyword evidence="4 6" id="KW-1133">Transmembrane helix</keyword>
<feature type="transmembrane region" description="Helical" evidence="6">
    <location>
        <begin position="20"/>
        <end position="43"/>
    </location>
</feature>
<feature type="domain" description="Major facilitator superfamily (MFS) profile" evidence="7">
    <location>
        <begin position="21"/>
        <end position="414"/>
    </location>
</feature>
<evidence type="ECO:0000256" key="5">
    <source>
        <dbReference type="ARBA" id="ARBA00023136"/>
    </source>
</evidence>
<feature type="transmembrane region" description="Helical" evidence="6">
    <location>
        <begin position="88"/>
        <end position="107"/>
    </location>
</feature>
<dbReference type="GO" id="GO:0022857">
    <property type="term" value="F:transmembrane transporter activity"/>
    <property type="evidence" value="ECO:0007669"/>
    <property type="project" value="InterPro"/>
</dbReference>
<dbReference type="PROSITE" id="PS50850">
    <property type="entry name" value="MFS"/>
    <property type="match status" value="1"/>
</dbReference>
<organism evidence="8 9">
    <name type="scientific">Caballeronia arationis</name>
    <dbReference type="NCBI Taxonomy" id="1777142"/>
    <lineage>
        <taxon>Bacteria</taxon>
        <taxon>Pseudomonadati</taxon>
        <taxon>Pseudomonadota</taxon>
        <taxon>Betaproteobacteria</taxon>
        <taxon>Burkholderiales</taxon>
        <taxon>Burkholderiaceae</taxon>
        <taxon>Caballeronia</taxon>
    </lineage>
</organism>
<dbReference type="RefSeq" id="WP_097191103.1">
    <property type="nucleotide sequence ID" value="NZ_OCSU01000004.1"/>
</dbReference>
<dbReference type="Pfam" id="PF07690">
    <property type="entry name" value="MFS_1"/>
    <property type="match status" value="1"/>
</dbReference>
<proteinExistence type="predicted"/>
<evidence type="ECO:0000256" key="4">
    <source>
        <dbReference type="ARBA" id="ARBA00022989"/>
    </source>
</evidence>
<keyword evidence="3 6" id="KW-0812">Transmembrane</keyword>
<dbReference type="InterPro" id="IPR044770">
    <property type="entry name" value="MFS_spinster-like"/>
</dbReference>
<comment type="caution">
    <text evidence="8">The sequence shown here is derived from an EMBL/GenBank/DDBJ whole genome shotgun (WGS) entry which is preliminary data.</text>
</comment>
<keyword evidence="2" id="KW-0813">Transport</keyword>
<feature type="transmembrane region" description="Helical" evidence="6">
    <location>
        <begin position="351"/>
        <end position="374"/>
    </location>
</feature>
<feature type="transmembrane region" description="Helical" evidence="6">
    <location>
        <begin position="316"/>
        <end position="339"/>
    </location>
</feature>
<dbReference type="GO" id="GO:0016020">
    <property type="term" value="C:membrane"/>
    <property type="evidence" value="ECO:0007669"/>
    <property type="project" value="UniProtKB-SubCell"/>
</dbReference>
<feature type="transmembrane region" description="Helical" evidence="6">
    <location>
        <begin position="146"/>
        <end position="166"/>
    </location>
</feature>
<dbReference type="CDD" id="cd17328">
    <property type="entry name" value="MFS_spinster_like"/>
    <property type="match status" value="1"/>
</dbReference>
<dbReference type="SUPFAM" id="SSF103473">
    <property type="entry name" value="MFS general substrate transporter"/>
    <property type="match status" value="1"/>
</dbReference>
<dbReference type="PANTHER" id="PTHR23505:SF79">
    <property type="entry name" value="PROTEIN SPINSTER"/>
    <property type="match status" value="1"/>
</dbReference>
<evidence type="ECO:0000256" key="3">
    <source>
        <dbReference type="ARBA" id="ARBA00022692"/>
    </source>
</evidence>
<feature type="transmembrane region" description="Helical" evidence="6">
    <location>
        <begin position="55"/>
        <end position="76"/>
    </location>
</feature>
<comment type="subcellular location">
    <subcellularLocation>
        <location evidence="1">Membrane</location>
        <topology evidence="1">Multi-pass membrane protein</topology>
    </subcellularLocation>
</comment>
<protein>
    <submittedName>
        <fullName evidence="8">Predicted arabinose efflux permease, MFS family</fullName>
    </submittedName>
</protein>